<accession>A0A835JQJ5</accession>
<sequence>MTNFVPELCSILYFFHRQHKRFNEKKRNGKAFQKSTLCKARLLRSLQYSRPKKVQQIQKEHNMFDYWESIEKVTISKNFMPFGGGTRQCAGAEYSKVVVSTFRHVLVTKYRFTKVKGGDVSRTPIISFGDGIQIKFTARN</sequence>
<organism evidence="1 2">
    <name type="scientific">Salix dunnii</name>
    <dbReference type="NCBI Taxonomy" id="1413687"/>
    <lineage>
        <taxon>Eukaryota</taxon>
        <taxon>Viridiplantae</taxon>
        <taxon>Streptophyta</taxon>
        <taxon>Embryophyta</taxon>
        <taxon>Tracheophyta</taxon>
        <taxon>Spermatophyta</taxon>
        <taxon>Magnoliopsida</taxon>
        <taxon>eudicotyledons</taxon>
        <taxon>Gunneridae</taxon>
        <taxon>Pentapetalae</taxon>
        <taxon>rosids</taxon>
        <taxon>fabids</taxon>
        <taxon>Malpighiales</taxon>
        <taxon>Salicaceae</taxon>
        <taxon>Saliceae</taxon>
        <taxon>Salix</taxon>
    </lineage>
</organism>
<dbReference type="InterPro" id="IPR036396">
    <property type="entry name" value="Cyt_P450_sf"/>
</dbReference>
<dbReference type="SUPFAM" id="SSF48264">
    <property type="entry name" value="Cytochrome P450"/>
    <property type="match status" value="1"/>
</dbReference>
<evidence type="ECO:0000313" key="2">
    <source>
        <dbReference type="Proteomes" id="UP000657918"/>
    </source>
</evidence>
<protein>
    <recommendedName>
        <fullName evidence="3">Cytochrome P450</fullName>
    </recommendedName>
</protein>
<dbReference type="GO" id="GO:0004497">
    <property type="term" value="F:monooxygenase activity"/>
    <property type="evidence" value="ECO:0007669"/>
    <property type="project" value="InterPro"/>
</dbReference>
<dbReference type="EMBL" id="JADGMS010000009">
    <property type="protein sequence ID" value="KAF9675615.1"/>
    <property type="molecule type" value="Genomic_DNA"/>
</dbReference>
<dbReference type="PROSITE" id="PS00086">
    <property type="entry name" value="CYTOCHROME_P450"/>
    <property type="match status" value="1"/>
</dbReference>
<proteinExistence type="predicted"/>
<evidence type="ECO:0000313" key="1">
    <source>
        <dbReference type="EMBL" id="KAF9675615.1"/>
    </source>
</evidence>
<dbReference type="GO" id="GO:0020037">
    <property type="term" value="F:heme binding"/>
    <property type="evidence" value="ECO:0007669"/>
    <property type="project" value="InterPro"/>
</dbReference>
<dbReference type="GO" id="GO:0016705">
    <property type="term" value="F:oxidoreductase activity, acting on paired donors, with incorporation or reduction of molecular oxygen"/>
    <property type="evidence" value="ECO:0007669"/>
    <property type="project" value="InterPro"/>
</dbReference>
<dbReference type="Gene3D" id="1.10.630.10">
    <property type="entry name" value="Cytochrome P450"/>
    <property type="match status" value="1"/>
</dbReference>
<dbReference type="OrthoDB" id="2789670at2759"/>
<keyword evidence="2" id="KW-1185">Reference proteome</keyword>
<comment type="caution">
    <text evidence="1">The sequence shown here is derived from an EMBL/GenBank/DDBJ whole genome shotgun (WGS) entry which is preliminary data.</text>
</comment>
<evidence type="ECO:0008006" key="3">
    <source>
        <dbReference type="Google" id="ProtNLM"/>
    </source>
</evidence>
<dbReference type="GO" id="GO:0005506">
    <property type="term" value="F:iron ion binding"/>
    <property type="evidence" value="ECO:0007669"/>
    <property type="project" value="InterPro"/>
</dbReference>
<dbReference type="InterPro" id="IPR017972">
    <property type="entry name" value="Cyt_P450_CS"/>
</dbReference>
<gene>
    <name evidence="1" type="ORF">SADUNF_Sadunf09G0050600</name>
</gene>
<reference evidence="1 2" key="1">
    <citation type="submission" date="2020-10" db="EMBL/GenBank/DDBJ databases">
        <title>Plant Genome Project.</title>
        <authorList>
            <person name="Zhang R.-G."/>
        </authorList>
    </citation>
    <scope>NUCLEOTIDE SEQUENCE [LARGE SCALE GENOMIC DNA]</scope>
    <source>
        <strain evidence="1">FAFU-HL-1</strain>
        <tissue evidence="1">Leaf</tissue>
    </source>
</reference>
<dbReference type="AlphaFoldDB" id="A0A835JQJ5"/>
<name>A0A835JQJ5_9ROSI</name>
<dbReference type="Proteomes" id="UP000657918">
    <property type="component" value="Unassembled WGS sequence"/>
</dbReference>